<evidence type="ECO:0000256" key="1">
    <source>
        <dbReference type="SAM" id="MobiDB-lite"/>
    </source>
</evidence>
<dbReference type="EMBL" id="KE525331">
    <property type="protein sequence ID" value="KFB47333.1"/>
    <property type="molecule type" value="Genomic_DNA"/>
</dbReference>
<dbReference type="EMBL" id="ATLV01022266">
    <property type="status" value="NOT_ANNOTATED_CDS"/>
    <property type="molecule type" value="Genomic_DNA"/>
</dbReference>
<evidence type="ECO:0000313" key="3">
    <source>
        <dbReference type="EnsemblMetazoa" id="ASIC015371-PA"/>
    </source>
</evidence>
<dbReference type="EnsemblMetazoa" id="ASIC015371-RA">
    <property type="protein sequence ID" value="ASIC015371-PA"/>
    <property type="gene ID" value="ASIC015371"/>
</dbReference>
<reference evidence="3" key="2">
    <citation type="submission" date="2020-05" db="UniProtKB">
        <authorList>
            <consortium name="EnsemblMetazoa"/>
        </authorList>
    </citation>
    <scope>IDENTIFICATION</scope>
</reference>
<dbReference type="VEuPathDB" id="VectorBase:ASIC015371"/>
<accession>A0A084WAT9</accession>
<evidence type="ECO:0000313" key="4">
    <source>
        <dbReference type="Proteomes" id="UP000030765"/>
    </source>
</evidence>
<gene>
    <name evidence="2" type="ORF">ZHAS_00015371</name>
</gene>
<proteinExistence type="predicted"/>
<protein>
    <submittedName>
        <fullName evidence="2 3">Uncharacterized protein</fullName>
    </submittedName>
</protein>
<dbReference type="Proteomes" id="UP000030765">
    <property type="component" value="Unassembled WGS sequence"/>
</dbReference>
<dbReference type="AlphaFoldDB" id="A0A084WAT9"/>
<feature type="compositionally biased region" description="Basic and acidic residues" evidence="1">
    <location>
        <begin position="37"/>
        <end position="46"/>
    </location>
</feature>
<reference evidence="2 4" key="1">
    <citation type="journal article" date="2014" name="BMC Genomics">
        <title>Genome sequence of Anopheles sinensis provides insight into genetics basis of mosquito competence for malaria parasites.</title>
        <authorList>
            <person name="Zhou D."/>
            <person name="Zhang D."/>
            <person name="Ding G."/>
            <person name="Shi L."/>
            <person name="Hou Q."/>
            <person name="Ye Y."/>
            <person name="Xu Y."/>
            <person name="Zhou H."/>
            <person name="Xiong C."/>
            <person name="Li S."/>
            <person name="Yu J."/>
            <person name="Hong S."/>
            <person name="Yu X."/>
            <person name="Zou P."/>
            <person name="Chen C."/>
            <person name="Chang X."/>
            <person name="Wang W."/>
            <person name="Lv Y."/>
            <person name="Sun Y."/>
            <person name="Ma L."/>
            <person name="Shen B."/>
            <person name="Zhu C."/>
        </authorList>
    </citation>
    <scope>NUCLEOTIDE SEQUENCE [LARGE SCALE GENOMIC DNA]</scope>
</reference>
<keyword evidence="4" id="KW-1185">Reference proteome</keyword>
<organism evidence="2">
    <name type="scientific">Anopheles sinensis</name>
    <name type="common">Mosquito</name>
    <dbReference type="NCBI Taxonomy" id="74873"/>
    <lineage>
        <taxon>Eukaryota</taxon>
        <taxon>Metazoa</taxon>
        <taxon>Ecdysozoa</taxon>
        <taxon>Arthropoda</taxon>
        <taxon>Hexapoda</taxon>
        <taxon>Insecta</taxon>
        <taxon>Pterygota</taxon>
        <taxon>Neoptera</taxon>
        <taxon>Endopterygota</taxon>
        <taxon>Diptera</taxon>
        <taxon>Nematocera</taxon>
        <taxon>Culicoidea</taxon>
        <taxon>Culicidae</taxon>
        <taxon>Anophelinae</taxon>
        <taxon>Anopheles</taxon>
    </lineage>
</organism>
<name>A0A084WAT9_ANOSI</name>
<evidence type="ECO:0000313" key="2">
    <source>
        <dbReference type="EMBL" id="KFB47333.1"/>
    </source>
</evidence>
<feature type="region of interest" description="Disordered" evidence="1">
    <location>
        <begin position="32"/>
        <end position="72"/>
    </location>
</feature>
<sequence>MTRQELQPCWEADNKSQCWTAQPIYNNNNNNIHVQKPTHDSVESRYHSRSPTPPGLPGMPAILQNERSNRSR</sequence>